<dbReference type="InterPro" id="IPR000847">
    <property type="entry name" value="LysR_HTH_N"/>
</dbReference>
<dbReference type="InterPro" id="IPR036390">
    <property type="entry name" value="WH_DNA-bd_sf"/>
</dbReference>
<dbReference type="GeneID" id="96778883"/>
<comment type="similarity">
    <text evidence="1">Belongs to the LysR transcriptional regulatory family.</text>
</comment>
<dbReference type="CDD" id="cd08434">
    <property type="entry name" value="PBP2_GltC_like"/>
    <property type="match status" value="1"/>
</dbReference>
<dbReference type="PANTHER" id="PTHR30419">
    <property type="entry name" value="HTH-TYPE TRANSCRIPTIONAL REGULATOR YBHD"/>
    <property type="match status" value="1"/>
</dbReference>
<dbReference type="PANTHER" id="PTHR30419:SF28">
    <property type="entry name" value="HTH-TYPE TRANSCRIPTIONAL REGULATOR BSDA"/>
    <property type="match status" value="1"/>
</dbReference>
<comment type="caution">
    <text evidence="6">The sequence shown here is derived from an EMBL/GenBank/DDBJ whole genome shotgun (WGS) entry which is preliminary data.</text>
</comment>
<dbReference type="InterPro" id="IPR036388">
    <property type="entry name" value="WH-like_DNA-bd_sf"/>
</dbReference>
<accession>A0A6I2UIG4</accession>
<evidence type="ECO:0000259" key="5">
    <source>
        <dbReference type="PROSITE" id="PS50931"/>
    </source>
</evidence>
<keyword evidence="4" id="KW-0804">Transcription</keyword>
<dbReference type="RefSeq" id="WP_154407113.1">
    <property type="nucleotide sequence ID" value="NZ_VUNR01000014.1"/>
</dbReference>
<evidence type="ECO:0000256" key="1">
    <source>
        <dbReference type="ARBA" id="ARBA00009437"/>
    </source>
</evidence>
<dbReference type="GO" id="GO:0005829">
    <property type="term" value="C:cytosol"/>
    <property type="evidence" value="ECO:0007669"/>
    <property type="project" value="TreeGrafter"/>
</dbReference>
<evidence type="ECO:0000313" key="7">
    <source>
        <dbReference type="Proteomes" id="UP000433181"/>
    </source>
</evidence>
<protein>
    <submittedName>
        <fullName evidence="6">LysR family transcriptional regulator</fullName>
    </submittedName>
</protein>
<dbReference type="SUPFAM" id="SSF53850">
    <property type="entry name" value="Periplasmic binding protein-like II"/>
    <property type="match status" value="1"/>
</dbReference>
<feature type="domain" description="HTH lysR-type" evidence="5">
    <location>
        <begin position="1"/>
        <end position="58"/>
    </location>
</feature>
<dbReference type="AlphaFoldDB" id="A0A6I2UIG4"/>
<evidence type="ECO:0000256" key="4">
    <source>
        <dbReference type="ARBA" id="ARBA00023163"/>
    </source>
</evidence>
<evidence type="ECO:0000313" key="6">
    <source>
        <dbReference type="EMBL" id="MSU08951.1"/>
    </source>
</evidence>
<dbReference type="Pfam" id="PF00126">
    <property type="entry name" value="HTH_1"/>
    <property type="match status" value="1"/>
</dbReference>
<dbReference type="Gene3D" id="3.40.190.290">
    <property type="match status" value="1"/>
</dbReference>
<dbReference type="FunFam" id="1.10.10.10:FF:000001">
    <property type="entry name" value="LysR family transcriptional regulator"/>
    <property type="match status" value="1"/>
</dbReference>
<dbReference type="InterPro" id="IPR005119">
    <property type="entry name" value="LysR_subst-bd"/>
</dbReference>
<evidence type="ECO:0000256" key="2">
    <source>
        <dbReference type="ARBA" id="ARBA00023015"/>
    </source>
</evidence>
<dbReference type="PROSITE" id="PS50931">
    <property type="entry name" value="HTH_LYSR"/>
    <property type="match status" value="1"/>
</dbReference>
<dbReference type="SUPFAM" id="SSF46785">
    <property type="entry name" value="Winged helix' DNA-binding domain"/>
    <property type="match status" value="1"/>
</dbReference>
<dbReference type="EMBL" id="VUNR01000014">
    <property type="protein sequence ID" value="MSU08951.1"/>
    <property type="molecule type" value="Genomic_DNA"/>
</dbReference>
<keyword evidence="2" id="KW-0805">Transcription regulation</keyword>
<dbReference type="GO" id="GO:0003677">
    <property type="term" value="F:DNA binding"/>
    <property type="evidence" value="ECO:0007669"/>
    <property type="project" value="UniProtKB-KW"/>
</dbReference>
<dbReference type="Pfam" id="PF03466">
    <property type="entry name" value="LysR_substrate"/>
    <property type="match status" value="1"/>
</dbReference>
<organism evidence="6 7">
    <name type="scientific">Anaerovibrio slackiae</name>
    <dbReference type="NCBI Taxonomy" id="2652309"/>
    <lineage>
        <taxon>Bacteria</taxon>
        <taxon>Bacillati</taxon>
        <taxon>Bacillota</taxon>
        <taxon>Negativicutes</taxon>
        <taxon>Selenomonadales</taxon>
        <taxon>Selenomonadaceae</taxon>
        <taxon>Anaerovibrio</taxon>
    </lineage>
</organism>
<dbReference type="InterPro" id="IPR050950">
    <property type="entry name" value="HTH-type_LysR_regulators"/>
</dbReference>
<dbReference type="Gene3D" id="1.10.10.10">
    <property type="entry name" value="Winged helix-like DNA-binding domain superfamily/Winged helix DNA-binding domain"/>
    <property type="match status" value="1"/>
</dbReference>
<reference evidence="6 7" key="1">
    <citation type="submission" date="2019-08" db="EMBL/GenBank/DDBJ databases">
        <title>In-depth cultivation of the pig gut microbiome towards novel bacterial diversity and tailored functional studies.</title>
        <authorList>
            <person name="Wylensek D."/>
            <person name="Hitch T.C.A."/>
            <person name="Clavel T."/>
        </authorList>
    </citation>
    <scope>NUCLEOTIDE SEQUENCE [LARGE SCALE GENOMIC DNA]</scope>
    <source>
        <strain evidence="6 7">WCA-693-APC-5D-A</strain>
    </source>
</reference>
<keyword evidence="3" id="KW-0238">DNA-binding</keyword>
<gene>
    <name evidence="6" type="ORF">FYJ84_08135</name>
</gene>
<evidence type="ECO:0000256" key="3">
    <source>
        <dbReference type="ARBA" id="ARBA00023125"/>
    </source>
</evidence>
<name>A0A6I2UIG4_9FIRM</name>
<proteinExistence type="inferred from homology"/>
<dbReference type="Proteomes" id="UP000433181">
    <property type="component" value="Unassembled WGS sequence"/>
</dbReference>
<dbReference type="GO" id="GO:0003700">
    <property type="term" value="F:DNA-binding transcription factor activity"/>
    <property type="evidence" value="ECO:0007669"/>
    <property type="project" value="InterPro"/>
</dbReference>
<keyword evidence="7" id="KW-1185">Reference proteome</keyword>
<sequence>MELHQLEYFCTLAHIKHFTNASKAIAVSQPALSRSIAKLEAELGVQLFDRSEKQLELTAEGRKFLKYVEKGLWQLELGRSLISADTPEKGSIRLSFIQSLGSYFVPQLLCAFREQYPGISISLRQDTPASLGQSLQEGKADLCLCSNMLPAEHIGWMYLCSEEIYLAVPKNHPFAAKKQINLQEAASEPFIMLEAAFTLRLLSDQFCELAGISPDIIFEGADIFSVAGLVRAGLGIALLPKIPALASPELVFLPISFPVCQRAIGIAWNTTATLPPSAAIFQRFVLNRYIQAD</sequence>
<dbReference type="PRINTS" id="PR00039">
    <property type="entry name" value="HTHLYSR"/>
</dbReference>